<organism evidence="1 2">
    <name type="scientific">Tanacetum coccineum</name>
    <dbReference type="NCBI Taxonomy" id="301880"/>
    <lineage>
        <taxon>Eukaryota</taxon>
        <taxon>Viridiplantae</taxon>
        <taxon>Streptophyta</taxon>
        <taxon>Embryophyta</taxon>
        <taxon>Tracheophyta</taxon>
        <taxon>Spermatophyta</taxon>
        <taxon>Magnoliopsida</taxon>
        <taxon>eudicotyledons</taxon>
        <taxon>Gunneridae</taxon>
        <taxon>Pentapetalae</taxon>
        <taxon>asterids</taxon>
        <taxon>campanulids</taxon>
        <taxon>Asterales</taxon>
        <taxon>Asteraceae</taxon>
        <taxon>Asteroideae</taxon>
        <taxon>Anthemideae</taxon>
        <taxon>Anthemidinae</taxon>
        <taxon>Tanacetum</taxon>
    </lineage>
</organism>
<gene>
    <name evidence="1" type="ORF">Tco_0857650</name>
</gene>
<evidence type="ECO:0000313" key="1">
    <source>
        <dbReference type="EMBL" id="GJT10608.1"/>
    </source>
</evidence>
<accession>A0ABQ5BAT8</accession>
<keyword evidence="2" id="KW-1185">Reference proteome</keyword>
<sequence length="458" mass="52165">MEEYIRLEEEKARKHEKVFNWETAKYGKIWYDEDVYDLRSVETEFLSIVFNDNLTSNETLSCEPTVSSLNNNEIDFRISFDKSDDEDYMVIFDRNSFSYKITYANDLKTNSEYNEKVNMHLFPSPEPTVSCLNDLDFFKDFENEFPAIVYNDALTSKSDFSTEPTLCPQHIDEFDLKDETSLSEYDEEEQNILYFNDLFLSTFLGKDWTLDMRQDLAKRDEDGIYWGRWSGALRLHTAKEMAEDGFGAYWLGSERVIPDKGDLSDYWVEISSGRDFLRGGGMHLKRYTEGKKSGAMLSVGHFIGCLAHHFGLVSDDGLRGLYVVTRGTKRQPVAAAAAPGDVEDAPDIDDGAQAIPAPIHAPPPPPPVAGRTIPQRLGRLEEEIQGLRQDVRSLRGLMERSMTDQGRFSIWMVSCMTQLMEASGHTYQAFDGTFRGSYPAVFERRTRCRTDGASTSTA</sequence>
<proteinExistence type="predicted"/>
<dbReference type="Proteomes" id="UP001151760">
    <property type="component" value="Unassembled WGS sequence"/>
</dbReference>
<dbReference type="EMBL" id="BQNB010013000">
    <property type="protein sequence ID" value="GJT10608.1"/>
    <property type="molecule type" value="Genomic_DNA"/>
</dbReference>
<name>A0ABQ5BAT8_9ASTR</name>
<protein>
    <submittedName>
        <fullName evidence="1">Uncharacterized protein</fullName>
    </submittedName>
</protein>
<evidence type="ECO:0000313" key="2">
    <source>
        <dbReference type="Proteomes" id="UP001151760"/>
    </source>
</evidence>
<reference evidence="1" key="2">
    <citation type="submission" date="2022-01" db="EMBL/GenBank/DDBJ databases">
        <authorList>
            <person name="Yamashiro T."/>
            <person name="Shiraishi A."/>
            <person name="Satake H."/>
            <person name="Nakayama K."/>
        </authorList>
    </citation>
    <scope>NUCLEOTIDE SEQUENCE</scope>
</reference>
<reference evidence="1" key="1">
    <citation type="journal article" date="2022" name="Int. J. Mol. Sci.">
        <title>Draft Genome of Tanacetum Coccineum: Genomic Comparison of Closely Related Tanacetum-Family Plants.</title>
        <authorList>
            <person name="Yamashiro T."/>
            <person name="Shiraishi A."/>
            <person name="Nakayama K."/>
            <person name="Satake H."/>
        </authorList>
    </citation>
    <scope>NUCLEOTIDE SEQUENCE</scope>
</reference>
<comment type="caution">
    <text evidence="1">The sequence shown here is derived from an EMBL/GenBank/DDBJ whole genome shotgun (WGS) entry which is preliminary data.</text>
</comment>